<dbReference type="PANTHER" id="PTHR43673:SF2">
    <property type="entry name" value="NITROREDUCTASE"/>
    <property type="match status" value="1"/>
</dbReference>
<protein>
    <recommendedName>
        <fullName evidence="6">Nitroreductase domain-containing protein</fullName>
    </recommendedName>
</protein>
<keyword evidence="4" id="KW-0288">FMN</keyword>
<evidence type="ECO:0000256" key="3">
    <source>
        <dbReference type="ARBA" id="ARBA00022630"/>
    </source>
</evidence>
<evidence type="ECO:0000313" key="7">
    <source>
        <dbReference type="EMBL" id="TCG10989.1"/>
    </source>
</evidence>
<organism evidence="7 8">
    <name type="scientific">Mycoplasma todarodis</name>
    <dbReference type="NCBI Taxonomy" id="1937191"/>
    <lineage>
        <taxon>Bacteria</taxon>
        <taxon>Bacillati</taxon>
        <taxon>Mycoplasmatota</taxon>
        <taxon>Mollicutes</taxon>
        <taxon>Mycoplasmataceae</taxon>
        <taxon>Mycoplasma</taxon>
    </lineage>
</organism>
<dbReference type="PANTHER" id="PTHR43673">
    <property type="entry name" value="NAD(P)H NITROREDUCTASE YDGI-RELATED"/>
    <property type="match status" value="1"/>
</dbReference>
<keyword evidence="8" id="KW-1185">Reference proteome</keyword>
<evidence type="ECO:0000256" key="2">
    <source>
        <dbReference type="ARBA" id="ARBA00007118"/>
    </source>
</evidence>
<comment type="similarity">
    <text evidence="2">Belongs to the nitroreductase family.</text>
</comment>
<accession>A0A4R0XTM0</accession>
<evidence type="ECO:0000256" key="5">
    <source>
        <dbReference type="ARBA" id="ARBA00023002"/>
    </source>
</evidence>
<dbReference type="Gene3D" id="3.40.109.10">
    <property type="entry name" value="NADH Oxidase"/>
    <property type="match status" value="1"/>
</dbReference>
<dbReference type="RefSeq" id="WP_131613484.1">
    <property type="nucleotide sequence ID" value="NZ_PSZP01000016.1"/>
</dbReference>
<dbReference type="Proteomes" id="UP000291072">
    <property type="component" value="Unassembled WGS sequence"/>
</dbReference>
<dbReference type="InterPro" id="IPR029479">
    <property type="entry name" value="Nitroreductase"/>
</dbReference>
<proteinExistence type="inferred from homology"/>
<comment type="caution">
    <text evidence="7">The sequence shown here is derived from an EMBL/GenBank/DDBJ whole genome shotgun (WGS) entry which is preliminary data.</text>
</comment>
<evidence type="ECO:0000256" key="4">
    <source>
        <dbReference type="ARBA" id="ARBA00022643"/>
    </source>
</evidence>
<keyword evidence="3" id="KW-0285">Flavoprotein</keyword>
<evidence type="ECO:0000313" key="8">
    <source>
        <dbReference type="Proteomes" id="UP000291072"/>
    </source>
</evidence>
<dbReference type="GO" id="GO:0016491">
    <property type="term" value="F:oxidoreductase activity"/>
    <property type="evidence" value="ECO:0007669"/>
    <property type="project" value="UniProtKB-KW"/>
</dbReference>
<dbReference type="OrthoDB" id="9809288at2"/>
<dbReference type="SUPFAM" id="SSF55469">
    <property type="entry name" value="FMN-dependent nitroreductase-like"/>
    <property type="match status" value="1"/>
</dbReference>
<evidence type="ECO:0000259" key="6">
    <source>
        <dbReference type="Pfam" id="PF00881"/>
    </source>
</evidence>
<evidence type="ECO:0000256" key="1">
    <source>
        <dbReference type="ARBA" id="ARBA00001917"/>
    </source>
</evidence>
<gene>
    <name evidence="7" type="ORF">C4B25_02505</name>
</gene>
<keyword evidence="5" id="KW-0560">Oxidoreductase</keyword>
<comment type="cofactor">
    <cofactor evidence="1">
        <name>FMN</name>
        <dbReference type="ChEBI" id="CHEBI:58210"/>
    </cofactor>
</comment>
<dbReference type="Pfam" id="PF00881">
    <property type="entry name" value="Nitroreductase"/>
    <property type="match status" value="1"/>
</dbReference>
<reference evidence="7 8" key="1">
    <citation type="submission" date="2018-02" db="EMBL/GenBank/DDBJ databases">
        <title>Mycoplasma marinum and Mycoplasma todarodis sp. nov., moderately halophilic and psychrotolerant mycoplasmas isolated from cephalopods.</title>
        <authorList>
            <person name="Viver T."/>
        </authorList>
    </citation>
    <scope>NUCLEOTIDE SEQUENCE [LARGE SCALE GENOMIC DNA]</scope>
    <source>
        <strain evidence="7 8">5H</strain>
    </source>
</reference>
<dbReference type="AlphaFoldDB" id="A0A4R0XTM0"/>
<feature type="domain" description="Nitroreductase" evidence="6">
    <location>
        <begin position="8"/>
        <end position="197"/>
    </location>
</feature>
<dbReference type="InterPro" id="IPR000415">
    <property type="entry name" value="Nitroreductase-like"/>
</dbReference>
<sequence>MNKIIKEINNRQTVKAYSNKKIPKEDWQQILETIYWTPSSHGFEPYRVLIIEKSNAIRTKLKPLMWNQGVVTEADKIIFFISLKRSEFTDDQWMFERSYRRFYEVAGKTKEESNVAAQKMATTIKNKHLDADEPNGDEWAMKQCYIALGTSLIAATILGIGSTPMEGLEKEKVEKLFKSEGLMSEGERVAVAASFGYPASKTSYLHYGTNKRVRDDWSKKFKTI</sequence>
<name>A0A4R0XTM0_9MOLU</name>
<dbReference type="EMBL" id="PSZP01000016">
    <property type="protein sequence ID" value="TCG10989.1"/>
    <property type="molecule type" value="Genomic_DNA"/>
</dbReference>